<dbReference type="AlphaFoldDB" id="A0A4S4AFY7"/>
<comment type="caution">
    <text evidence="2">The sequence shown here is derived from an EMBL/GenBank/DDBJ whole genome shotgun (WGS) entry which is preliminary data.</text>
</comment>
<dbReference type="SMART" id="SM00421">
    <property type="entry name" value="HTH_LUXR"/>
    <property type="match status" value="1"/>
</dbReference>
<dbReference type="Pfam" id="PF00196">
    <property type="entry name" value="GerE"/>
    <property type="match status" value="1"/>
</dbReference>
<evidence type="ECO:0000259" key="1">
    <source>
        <dbReference type="SMART" id="SM00421"/>
    </source>
</evidence>
<dbReference type="EMBL" id="SSOD01000016">
    <property type="protein sequence ID" value="THF58125.1"/>
    <property type="molecule type" value="Genomic_DNA"/>
</dbReference>
<accession>A0A4S4AFY7</accession>
<evidence type="ECO:0000313" key="3">
    <source>
        <dbReference type="Proteomes" id="UP000307956"/>
    </source>
</evidence>
<feature type="domain" description="HTH luxR-type" evidence="1">
    <location>
        <begin position="196"/>
        <end position="253"/>
    </location>
</feature>
<proteinExistence type="predicted"/>
<sequence>MPATDNSSTHDFWDGLAEFGPAQSSAALEYALATLARLAGAQQAYWMGTVRLSHGADILDGWRPAVIRYLHPREALETNFQAHCRLIEQGRIDPSIVANMRGAGRYRTNLHHELVEPEWYESDFHRVYFVPYGLRDTLYMAMPLGEDIECWFGLQRIGPQQPFFSQADKKSLDHAGRSLKWFHRRLALHYGLRITTKPLAPTERRVLEHLLGGDTETGIGTALGLTTATVHTYATRIYRKFNVQGRNGLTALWLGR</sequence>
<organism evidence="2 3">
    <name type="scientific">Pseudothauera rhizosphaerae</name>
    <dbReference type="NCBI Taxonomy" id="2565932"/>
    <lineage>
        <taxon>Bacteria</taxon>
        <taxon>Pseudomonadati</taxon>
        <taxon>Pseudomonadota</taxon>
        <taxon>Betaproteobacteria</taxon>
        <taxon>Rhodocyclales</taxon>
        <taxon>Zoogloeaceae</taxon>
        <taxon>Pseudothauera</taxon>
    </lineage>
</organism>
<protein>
    <submittedName>
        <fullName evidence="2">Helix-turn-helix transcriptional regulator</fullName>
    </submittedName>
</protein>
<dbReference type="RefSeq" id="WP_136386292.1">
    <property type="nucleotide sequence ID" value="NZ_SSOD01000016.1"/>
</dbReference>
<dbReference type="Proteomes" id="UP000307956">
    <property type="component" value="Unassembled WGS sequence"/>
</dbReference>
<dbReference type="GO" id="GO:0003677">
    <property type="term" value="F:DNA binding"/>
    <property type="evidence" value="ECO:0007669"/>
    <property type="project" value="InterPro"/>
</dbReference>
<dbReference type="OrthoDB" id="256105at2"/>
<dbReference type="Gene3D" id="1.10.10.10">
    <property type="entry name" value="Winged helix-like DNA-binding domain superfamily/Winged helix DNA-binding domain"/>
    <property type="match status" value="1"/>
</dbReference>
<name>A0A4S4AFY7_9RHOO</name>
<dbReference type="SUPFAM" id="SSF46894">
    <property type="entry name" value="C-terminal effector domain of the bipartite response regulators"/>
    <property type="match status" value="1"/>
</dbReference>
<dbReference type="InterPro" id="IPR036388">
    <property type="entry name" value="WH-like_DNA-bd_sf"/>
</dbReference>
<gene>
    <name evidence="2" type="ORF">E6O51_17450</name>
</gene>
<keyword evidence="3" id="KW-1185">Reference proteome</keyword>
<dbReference type="InterPro" id="IPR000792">
    <property type="entry name" value="Tscrpt_reg_LuxR_C"/>
</dbReference>
<evidence type="ECO:0000313" key="2">
    <source>
        <dbReference type="EMBL" id="THF58125.1"/>
    </source>
</evidence>
<reference evidence="2 3" key="1">
    <citation type="submission" date="2019-04" db="EMBL/GenBank/DDBJ databases">
        <title>Azoarcus rhizosphaerae sp. nov. isolated from rhizosphere of Ficus religiosa.</title>
        <authorList>
            <person name="Lin S.-Y."/>
            <person name="Hameed A."/>
            <person name="Hsu Y.-H."/>
            <person name="Young C.-C."/>
        </authorList>
    </citation>
    <scope>NUCLEOTIDE SEQUENCE [LARGE SCALE GENOMIC DNA]</scope>
    <source>
        <strain evidence="2 3">CC-YHH848</strain>
    </source>
</reference>
<dbReference type="GO" id="GO:0006355">
    <property type="term" value="P:regulation of DNA-templated transcription"/>
    <property type="evidence" value="ECO:0007669"/>
    <property type="project" value="InterPro"/>
</dbReference>
<dbReference type="InterPro" id="IPR016032">
    <property type="entry name" value="Sig_transdc_resp-reg_C-effctor"/>
</dbReference>